<name>A0A1H2PWJ2_9FIRM</name>
<protein>
    <recommendedName>
        <fullName evidence="2">CRISPR system Cms endoribonuclease Csm3</fullName>
    </recommendedName>
    <alternativeName>
        <fullName evidence="8">CRISPR type III A-associated RAMP protein Csm3</fullName>
    </alternativeName>
</protein>
<gene>
    <name evidence="10" type="ORF">SAMN04487759_10134</name>
</gene>
<organism evidence="10 11">
    <name type="scientific">Kandleria vitulina</name>
    <dbReference type="NCBI Taxonomy" id="1630"/>
    <lineage>
        <taxon>Bacteria</taxon>
        <taxon>Bacillati</taxon>
        <taxon>Bacillota</taxon>
        <taxon>Erysipelotrichia</taxon>
        <taxon>Erysipelotrichales</taxon>
        <taxon>Coprobacillaceae</taxon>
        <taxon>Kandleria</taxon>
    </lineage>
</organism>
<proteinExistence type="inferred from homology"/>
<dbReference type="AlphaFoldDB" id="A0A1H2PWJ2"/>
<comment type="similarity">
    <text evidence="1">Belongs to the CRISPR-associated Csm3 family.</text>
</comment>
<keyword evidence="4" id="KW-0255">Endonuclease</keyword>
<sequence>MLKKIYVFDYKLELVTGLFIGGNDNGFDIGGADSNVIKNPLTQEPYIPGSSIKGKLQSLLKYAHGKVEGDDIVLEDEEIQNIFKPVENKTPAITRAIFRDCKLTRKSSEELQSKLGTNVFTEIKAENKINAIKGTADSPRFIERVPAGAVFEGEIVLNIFDGDDEEKMRKAIEESLSLLEHNYLGGSGSRGYGRVSIKDKELKDVMKNETL</sequence>
<dbReference type="GO" id="GO:0003723">
    <property type="term" value="F:RNA binding"/>
    <property type="evidence" value="ECO:0007669"/>
    <property type="project" value="UniProtKB-KW"/>
</dbReference>
<evidence type="ECO:0000256" key="5">
    <source>
        <dbReference type="ARBA" id="ARBA00022801"/>
    </source>
</evidence>
<keyword evidence="5" id="KW-0378">Hydrolase</keyword>
<dbReference type="PANTHER" id="PTHR35579:SF3">
    <property type="entry name" value="CRISPR SYSTEM CMS ENDORIBONUCLEASE CSM3"/>
    <property type="match status" value="1"/>
</dbReference>
<dbReference type="PANTHER" id="PTHR35579">
    <property type="entry name" value="CRISPR SYSTEM CMS ENDORIBONUCLEASE CSM3"/>
    <property type="match status" value="1"/>
</dbReference>
<evidence type="ECO:0000259" key="9">
    <source>
        <dbReference type="Pfam" id="PF03787"/>
    </source>
</evidence>
<evidence type="ECO:0000313" key="11">
    <source>
        <dbReference type="Proteomes" id="UP000182429"/>
    </source>
</evidence>
<dbReference type="GO" id="GO:0004519">
    <property type="term" value="F:endonuclease activity"/>
    <property type="evidence" value="ECO:0007669"/>
    <property type="project" value="UniProtKB-KW"/>
</dbReference>
<evidence type="ECO:0000256" key="3">
    <source>
        <dbReference type="ARBA" id="ARBA00022722"/>
    </source>
</evidence>
<evidence type="ECO:0000256" key="8">
    <source>
        <dbReference type="ARBA" id="ARBA00033183"/>
    </source>
</evidence>
<keyword evidence="3" id="KW-0540">Nuclease</keyword>
<accession>A0A1H2PWJ2</accession>
<evidence type="ECO:0000256" key="2">
    <source>
        <dbReference type="ARBA" id="ARBA00022150"/>
    </source>
</evidence>
<evidence type="ECO:0000256" key="1">
    <source>
        <dbReference type="ARBA" id="ARBA00006342"/>
    </source>
</evidence>
<dbReference type="Proteomes" id="UP000182429">
    <property type="component" value="Unassembled WGS sequence"/>
</dbReference>
<evidence type="ECO:0000256" key="4">
    <source>
        <dbReference type="ARBA" id="ARBA00022759"/>
    </source>
</evidence>
<dbReference type="RefSeq" id="WP_074685101.1">
    <property type="nucleotide sequence ID" value="NZ_FNNF01000001.1"/>
</dbReference>
<dbReference type="GO" id="GO:0051607">
    <property type="term" value="P:defense response to virus"/>
    <property type="evidence" value="ECO:0007669"/>
    <property type="project" value="UniProtKB-KW"/>
</dbReference>
<dbReference type="NCBIfam" id="TIGR02582">
    <property type="entry name" value="cas7_TM1809"/>
    <property type="match status" value="1"/>
</dbReference>
<dbReference type="Pfam" id="PF03787">
    <property type="entry name" value="RAMPs"/>
    <property type="match status" value="1"/>
</dbReference>
<evidence type="ECO:0000313" key="10">
    <source>
        <dbReference type="EMBL" id="SDV99230.1"/>
    </source>
</evidence>
<keyword evidence="6" id="KW-0694">RNA-binding</keyword>
<dbReference type="EMBL" id="FNNF01000001">
    <property type="protein sequence ID" value="SDV99230.1"/>
    <property type="molecule type" value="Genomic_DNA"/>
</dbReference>
<keyword evidence="7" id="KW-0051">Antiviral defense</keyword>
<dbReference type="OrthoDB" id="1063910at2"/>
<dbReference type="InterPro" id="IPR005537">
    <property type="entry name" value="RAMP_III_fam"/>
</dbReference>
<dbReference type="InterPro" id="IPR013412">
    <property type="entry name" value="CRISPR-assoc_RAMP_Csm3"/>
</dbReference>
<evidence type="ECO:0000256" key="7">
    <source>
        <dbReference type="ARBA" id="ARBA00023118"/>
    </source>
</evidence>
<feature type="domain" description="CRISPR type III-associated protein" evidence="9">
    <location>
        <begin position="11"/>
        <end position="196"/>
    </location>
</feature>
<reference evidence="10 11" key="1">
    <citation type="submission" date="2016-10" db="EMBL/GenBank/DDBJ databases">
        <authorList>
            <person name="de Groot N.N."/>
        </authorList>
    </citation>
    <scope>NUCLEOTIDE SEQUENCE [LARGE SCALE GENOMIC DNA]</scope>
    <source>
        <strain evidence="10 11">S3b</strain>
    </source>
</reference>
<dbReference type="InterPro" id="IPR052216">
    <property type="entry name" value="CRISPR_Csm3_endoribonuclease"/>
</dbReference>
<dbReference type="GO" id="GO:0016787">
    <property type="term" value="F:hydrolase activity"/>
    <property type="evidence" value="ECO:0007669"/>
    <property type="project" value="UniProtKB-KW"/>
</dbReference>
<evidence type="ECO:0000256" key="6">
    <source>
        <dbReference type="ARBA" id="ARBA00022884"/>
    </source>
</evidence>